<keyword evidence="3" id="KW-1185">Reference proteome</keyword>
<reference evidence="2 3" key="1">
    <citation type="submission" date="2024-01" db="EMBL/GenBank/DDBJ databases">
        <authorList>
            <person name="Allen C."/>
            <person name="Tagirdzhanova G."/>
        </authorList>
    </citation>
    <scope>NUCLEOTIDE SEQUENCE [LARGE SCALE GENOMIC DNA]</scope>
</reference>
<dbReference type="InterPro" id="IPR036869">
    <property type="entry name" value="J_dom_sf"/>
</dbReference>
<evidence type="ECO:0000313" key="3">
    <source>
        <dbReference type="Proteomes" id="UP001642406"/>
    </source>
</evidence>
<evidence type="ECO:0000256" key="1">
    <source>
        <dbReference type="SAM" id="MobiDB-lite"/>
    </source>
</evidence>
<evidence type="ECO:0000313" key="2">
    <source>
        <dbReference type="EMBL" id="CAK7224519.1"/>
    </source>
</evidence>
<name>A0ABP0BZM5_9PEZI</name>
<organism evidence="2 3">
    <name type="scientific">Sporothrix bragantina</name>
    <dbReference type="NCBI Taxonomy" id="671064"/>
    <lineage>
        <taxon>Eukaryota</taxon>
        <taxon>Fungi</taxon>
        <taxon>Dikarya</taxon>
        <taxon>Ascomycota</taxon>
        <taxon>Pezizomycotina</taxon>
        <taxon>Sordariomycetes</taxon>
        <taxon>Sordariomycetidae</taxon>
        <taxon>Ophiostomatales</taxon>
        <taxon>Ophiostomataceae</taxon>
        <taxon>Sporothrix</taxon>
    </lineage>
</organism>
<proteinExistence type="predicted"/>
<feature type="region of interest" description="Disordered" evidence="1">
    <location>
        <begin position="203"/>
        <end position="258"/>
    </location>
</feature>
<gene>
    <name evidence="2" type="ORF">SBRCBS47491_005579</name>
</gene>
<sequence length="345" mass="39161">MDGGQSADLLPNYYTILNVNVSGSIHDVPTAFYRLVDKLVDKSQTKIEGGYNLLHDAYDCLSDVIDRTSYNEFYFNTPCWYSKPLWIAYRNERRRLQEKQLRTDREARESASMGFVHVAMSPPAVFHEIDTFKISETVNTFDAVDENGIAEITSSTCVDKTFNVDTMTVDDTNKDFEDIEAAIPTESQLTTTLEHVFTDVPVKKKKARTRQGGTRDRKAKKKRDAEEVAKRSKMGEKEKTVNGSTDGSHHDDVDVTNNDISFNTTQKTVKTLAHSRWANPQRCSDGLPGHPYENWKVKPDFTRCMVCSVWHYGSTFRCGKCNTLFCKHCYAKTTALRRRSAGVTA</sequence>
<dbReference type="SUPFAM" id="SSF46565">
    <property type="entry name" value="Chaperone J-domain"/>
    <property type="match status" value="1"/>
</dbReference>
<feature type="compositionally biased region" description="Basic and acidic residues" evidence="1">
    <location>
        <begin position="223"/>
        <end position="240"/>
    </location>
</feature>
<dbReference type="Proteomes" id="UP001642406">
    <property type="component" value="Unassembled WGS sequence"/>
</dbReference>
<comment type="caution">
    <text evidence="2">The sequence shown here is derived from an EMBL/GenBank/DDBJ whole genome shotgun (WGS) entry which is preliminary data.</text>
</comment>
<protein>
    <submittedName>
        <fullName evidence="2">Uncharacterized protein</fullName>
    </submittedName>
</protein>
<accession>A0ABP0BZM5</accession>
<dbReference type="EMBL" id="CAWUHC010000049">
    <property type="protein sequence ID" value="CAK7224519.1"/>
    <property type="molecule type" value="Genomic_DNA"/>
</dbReference>